<dbReference type="Gene3D" id="2.160.10.30">
    <property type="match status" value="1"/>
</dbReference>
<protein>
    <submittedName>
        <fullName evidence="1">Uncharacterized protein</fullName>
    </submittedName>
</protein>
<proteinExistence type="predicted"/>
<dbReference type="InterPro" id="IPR039741">
    <property type="entry name" value="UDP-sugar_pyrophosphorylase"/>
</dbReference>
<dbReference type="AlphaFoldDB" id="A0A7S4B5V2"/>
<dbReference type="EMBL" id="HBIZ01012912">
    <property type="protein sequence ID" value="CAE0755210.1"/>
    <property type="molecule type" value="Transcribed_RNA"/>
</dbReference>
<dbReference type="GO" id="GO:0003977">
    <property type="term" value="F:UDP-N-acetylglucosamine diphosphorylase activity"/>
    <property type="evidence" value="ECO:0007669"/>
    <property type="project" value="TreeGrafter"/>
</dbReference>
<dbReference type="InterPro" id="IPR029044">
    <property type="entry name" value="Nucleotide-diphossugar_trans"/>
</dbReference>
<evidence type="ECO:0000313" key="1">
    <source>
        <dbReference type="EMBL" id="CAE0755210.1"/>
    </source>
</evidence>
<gene>
    <name evidence="1" type="ORF">PCAR00345_LOCUS7797</name>
</gene>
<dbReference type="SUPFAM" id="SSF53448">
    <property type="entry name" value="Nucleotide-diphospho-sugar transferases"/>
    <property type="match status" value="1"/>
</dbReference>
<dbReference type="GO" id="GO:0006048">
    <property type="term" value="P:UDP-N-acetylglucosamine biosynthetic process"/>
    <property type="evidence" value="ECO:0007669"/>
    <property type="project" value="TreeGrafter"/>
</dbReference>
<sequence>MPEFVNPKYVDASRSSFKSPTRLECMMQDLPWLLPADANVSFTSFDADLFYSPVKNSLADARKKAASGLSAACAATGESSLFRFNAALMRAAGAQVESGGERSVSGIPVMMEPQLVLSPAFRSTVSSAMHKLGGAQIKITARSSLVLDGEDIKVEQLDLDGAARISCVLGASVTIRKLTVHNKGRVLRELSQEEMASPATPELLKLRGYTFDIVEERRIQFDEPGVYVIEE</sequence>
<accession>A0A7S4B5V2</accession>
<dbReference type="PANTHER" id="PTHR11952:SF9">
    <property type="entry name" value="UDP-SUGAR PYROPHOSPHORYLASE"/>
    <property type="match status" value="1"/>
</dbReference>
<dbReference type="Gene3D" id="3.90.550.10">
    <property type="entry name" value="Spore Coat Polysaccharide Biosynthesis Protein SpsA, Chain A"/>
    <property type="match status" value="1"/>
</dbReference>
<dbReference type="PANTHER" id="PTHR11952">
    <property type="entry name" value="UDP- GLUCOSE PYROPHOSPHORYLASE"/>
    <property type="match status" value="1"/>
</dbReference>
<name>A0A7S4B5V2_CHRCT</name>
<reference evidence="1" key="1">
    <citation type="submission" date="2021-01" db="EMBL/GenBank/DDBJ databases">
        <authorList>
            <person name="Corre E."/>
            <person name="Pelletier E."/>
            <person name="Niang G."/>
            <person name="Scheremetjew M."/>
            <person name="Finn R."/>
            <person name="Kale V."/>
            <person name="Holt S."/>
            <person name="Cochrane G."/>
            <person name="Meng A."/>
            <person name="Brown T."/>
            <person name="Cohen L."/>
        </authorList>
    </citation>
    <scope>NUCLEOTIDE SEQUENCE</scope>
    <source>
        <strain evidence="1">CCMP645</strain>
    </source>
</reference>
<organism evidence="1">
    <name type="scientific">Chrysotila carterae</name>
    <name type="common">Marine alga</name>
    <name type="synonym">Syracosphaera carterae</name>
    <dbReference type="NCBI Taxonomy" id="13221"/>
    <lineage>
        <taxon>Eukaryota</taxon>
        <taxon>Haptista</taxon>
        <taxon>Haptophyta</taxon>
        <taxon>Prymnesiophyceae</taxon>
        <taxon>Isochrysidales</taxon>
        <taxon>Isochrysidaceae</taxon>
        <taxon>Chrysotila</taxon>
    </lineage>
</organism>